<dbReference type="Proteomes" id="UP000198964">
    <property type="component" value="Unassembled WGS sequence"/>
</dbReference>
<keyword evidence="1" id="KW-0732">Signal</keyword>
<feature type="signal peptide" evidence="1">
    <location>
        <begin position="1"/>
        <end position="22"/>
    </location>
</feature>
<dbReference type="STRING" id="655355.SAMN05216283_106181"/>
<gene>
    <name evidence="2" type="ORF">SAMN05216283_106181</name>
</gene>
<protein>
    <recommendedName>
        <fullName evidence="4">Lipoprotein</fullName>
    </recommendedName>
</protein>
<name>A0A1I2IRV6_9BACT</name>
<dbReference type="RefSeq" id="WP_093920310.1">
    <property type="nucleotide sequence ID" value="NZ_FONW01000006.1"/>
</dbReference>
<evidence type="ECO:0000313" key="3">
    <source>
        <dbReference type="Proteomes" id="UP000198964"/>
    </source>
</evidence>
<organism evidence="2 3">
    <name type="scientific">Sunxiuqinia elliptica</name>
    <dbReference type="NCBI Taxonomy" id="655355"/>
    <lineage>
        <taxon>Bacteria</taxon>
        <taxon>Pseudomonadati</taxon>
        <taxon>Bacteroidota</taxon>
        <taxon>Bacteroidia</taxon>
        <taxon>Marinilabiliales</taxon>
        <taxon>Prolixibacteraceae</taxon>
        <taxon>Sunxiuqinia</taxon>
    </lineage>
</organism>
<evidence type="ECO:0008006" key="4">
    <source>
        <dbReference type="Google" id="ProtNLM"/>
    </source>
</evidence>
<sequence length="240" mass="26641">MKKRNVIFALLLGAVASFTSCSKDDDLTPEEIEAKEKQELVAKITTNFETITTAQWAYKEFQPSDDLLAASETEDGAVAKTRIMDAKHAKNFNMVLTFSADGEVLKPSIAMNVPEEELETKVLAYLNEPWGFELYTELSDNELKSYLAQFRRVIAAPLAADDLATDDITSEETGLCIFSISMRDFSELSYDDTVLAQKKLIEGNSDKIYINADGTLTVETTSTDYGVSKLILEEVMTSPK</sequence>
<accession>A0A1I2IRV6</accession>
<dbReference type="AlphaFoldDB" id="A0A1I2IRV6"/>
<evidence type="ECO:0000313" key="2">
    <source>
        <dbReference type="EMBL" id="SFF44450.1"/>
    </source>
</evidence>
<reference evidence="2 3" key="1">
    <citation type="submission" date="2016-10" db="EMBL/GenBank/DDBJ databases">
        <authorList>
            <person name="de Groot N.N."/>
        </authorList>
    </citation>
    <scope>NUCLEOTIDE SEQUENCE [LARGE SCALE GENOMIC DNA]</scope>
    <source>
        <strain evidence="2 3">CGMCC 1.9156</strain>
    </source>
</reference>
<feature type="chain" id="PRO_5011698745" description="Lipoprotein" evidence="1">
    <location>
        <begin position="23"/>
        <end position="240"/>
    </location>
</feature>
<dbReference type="PROSITE" id="PS51257">
    <property type="entry name" value="PROKAR_LIPOPROTEIN"/>
    <property type="match status" value="1"/>
</dbReference>
<keyword evidence="3" id="KW-1185">Reference proteome</keyword>
<dbReference type="EMBL" id="FONW01000006">
    <property type="protein sequence ID" value="SFF44450.1"/>
    <property type="molecule type" value="Genomic_DNA"/>
</dbReference>
<proteinExistence type="predicted"/>
<evidence type="ECO:0000256" key="1">
    <source>
        <dbReference type="SAM" id="SignalP"/>
    </source>
</evidence>